<evidence type="ECO:0000313" key="2">
    <source>
        <dbReference type="Proteomes" id="UP000296049"/>
    </source>
</evidence>
<protein>
    <submittedName>
        <fullName evidence="1">Uncharacterized protein</fullName>
    </submittedName>
</protein>
<dbReference type="Proteomes" id="UP000296049">
    <property type="component" value="Unassembled WGS sequence"/>
</dbReference>
<gene>
    <name evidence="1" type="ORF">Anapl_01521</name>
</gene>
<dbReference type="AlphaFoldDB" id="R0LMY5"/>
<proteinExistence type="predicted"/>
<accession>R0LMY5</accession>
<dbReference type="EMBL" id="KB743040">
    <property type="protein sequence ID" value="EOB01773.1"/>
    <property type="molecule type" value="Genomic_DNA"/>
</dbReference>
<sequence length="356" mass="38428">MAHGERHTAIAKQIQERTENCLKTPHSNSAAFCRGGELMAVDLQSELLGVLLDGGKGTDLLQPCKSLCFNASVMPRLLLHKVFRITLWHKEILFPGLGCGWEGAAQEEAGAVSDGEEVISACGQPSCRFYTCTAQEKRPYVRRSLKIPLISMHFNGSLTPHHVPVLLTWPRGDLWPDAGHGAMANARQRRQVLGPADRSVVPADRLLCAGALEVPGRSRNRAAMGPERCTKRGWEEGAPRRVLARLGLSRAQVAARWGRVLTLALPWVSPPCWGRAGTTAWLGLSTWPRIAGVGCGAAATVLRRQFVSNTSRLISASEVLPPLPSPYCPYLSHPGSAVIQNGIRLSPPKALGSSVG</sequence>
<name>R0LMY5_ANAPL</name>
<organism evidence="1 2">
    <name type="scientific">Anas platyrhynchos</name>
    <name type="common">Mallard</name>
    <name type="synonym">Anas boschas</name>
    <dbReference type="NCBI Taxonomy" id="8839"/>
    <lineage>
        <taxon>Eukaryota</taxon>
        <taxon>Metazoa</taxon>
        <taxon>Chordata</taxon>
        <taxon>Craniata</taxon>
        <taxon>Vertebrata</taxon>
        <taxon>Euteleostomi</taxon>
        <taxon>Archelosauria</taxon>
        <taxon>Archosauria</taxon>
        <taxon>Dinosauria</taxon>
        <taxon>Saurischia</taxon>
        <taxon>Theropoda</taxon>
        <taxon>Coelurosauria</taxon>
        <taxon>Aves</taxon>
        <taxon>Neognathae</taxon>
        <taxon>Galloanserae</taxon>
        <taxon>Anseriformes</taxon>
        <taxon>Anatidae</taxon>
        <taxon>Anatinae</taxon>
        <taxon>Anas</taxon>
    </lineage>
</organism>
<reference evidence="2" key="1">
    <citation type="journal article" date="2013" name="Nat. Genet.">
        <title>The duck genome and transcriptome provide insight into an avian influenza virus reservoir species.</title>
        <authorList>
            <person name="Huang Y."/>
            <person name="Li Y."/>
            <person name="Burt D.W."/>
            <person name="Chen H."/>
            <person name="Zhang Y."/>
            <person name="Qian W."/>
            <person name="Kim H."/>
            <person name="Gan S."/>
            <person name="Zhao Y."/>
            <person name="Li J."/>
            <person name="Yi K."/>
            <person name="Feng H."/>
            <person name="Zhu P."/>
            <person name="Li B."/>
            <person name="Liu Q."/>
            <person name="Fairley S."/>
            <person name="Magor K.E."/>
            <person name="Du Z."/>
            <person name="Hu X."/>
            <person name="Goodman L."/>
            <person name="Tafer H."/>
            <person name="Vignal A."/>
            <person name="Lee T."/>
            <person name="Kim K.W."/>
            <person name="Sheng Z."/>
            <person name="An Y."/>
            <person name="Searle S."/>
            <person name="Herrero J."/>
            <person name="Groenen M.A."/>
            <person name="Crooijmans R.P."/>
            <person name="Faraut T."/>
            <person name="Cai Q."/>
            <person name="Webster R.G."/>
            <person name="Aldridge J.R."/>
            <person name="Warren W.C."/>
            <person name="Bartschat S."/>
            <person name="Kehr S."/>
            <person name="Marz M."/>
            <person name="Stadler P.F."/>
            <person name="Smith J."/>
            <person name="Kraus R.H."/>
            <person name="Zhao Y."/>
            <person name="Ren L."/>
            <person name="Fei J."/>
            <person name="Morisson M."/>
            <person name="Kaiser P."/>
            <person name="Griffin D.K."/>
            <person name="Rao M."/>
            <person name="Pitel F."/>
            <person name="Wang J."/>
            <person name="Li N."/>
        </authorList>
    </citation>
    <scope>NUCLEOTIDE SEQUENCE [LARGE SCALE GENOMIC DNA]</scope>
</reference>
<keyword evidence="2" id="KW-1185">Reference proteome</keyword>
<evidence type="ECO:0000313" key="1">
    <source>
        <dbReference type="EMBL" id="EOB01773.1"/>
    </source>
</evidence>